<dbReference type="KEGG" id="vg:3197386"/>
<dbReference type="Proteomes" id="UP000002117">
    <property type="component" value="Segment"/>
</dbReference>
<sequence>MYRKVAALMAQDFKDKDSLSQAVSALQHDMGEVIHSMDTNQIKTGDEVSRLYDKIESVNSAVSDIKLDVDKRQKVLEDKINKLESDLSDELDENNSKITSLQKDIGDSNKQLLFLAVSAILSYLFTHFA</sequence>
<accession>Q5ULJ5</accession>
<evidence type="ECO:0000313" key="1">
    <source>
        <dbReference type="EMBL" id="AAV35939.1"/>
    </source>
</evidence>
<proteinExistence type="predicted"/>
<protein>
    <submittedName>
        <fullName evidence="1">Orf119</fullName>
    </submittedName>
</protein>
<gene>
    <name evidence="1" type="ORF">orf119*</name>
</gene>
<organism evidence="1 2">
    <name type="scientific">Lactobacillus phage LP65</name>
    <dbReference type="NCBI Taxonomy" id="2892344"/>
    <lineage>
        <taxon>Viruses</taxon>
        <taxon>Duplodnaviria</taxon>
        <taxon>Heunggongvirae</taxon>
        <taxon>Uroviricota</taxon>
        <taxon>Caudoviricetes</taxon>
        <taxon>Herelleviridae</taxon>
        <taxon>Salchichonvirus</taxon>
        <taxon>Salchichonvirus LP65</taxon>
    </lineage>
</organism>
<dbReference type="RefSeq" id="YP_164754.1">
    <property type="nucleotide sequence ID" value="NC_006565.1"/>
</dbReference>
<reference evidence="1 2" key="1">
    <citation type="journal article" date="2004" name="J. Bacteriol.">
        <title>Lactobacillus plantarum bacteriophage LP65: a new member of the SPO1-like genus of the family Myoviridae.</title>
        <authorList>
            <person name="Chibani-Chennoufi S."/>
            <person name="Dillmann M.L."/>
            <person name="Marvin-Guy L."/>
            <person name="Rami-Shojaei S."/>
            <person name="Brussow H."/>
        </authorList>
    </citation>
    <scope>NUCLEOTIDE SEQUENCE</scope>
</reference>
<evidence type="ECO:0000313" key="2">
    <source>
        <dbReference type="Proteomes" id="UP000002117"/>
    </source>
</evidence>
<dbReference type="EMBL" id="AY682195">
    <property type="protein sequence ID" value="AAV35939.1"/>
    <property type="molecule type" value="Genomic_DNA"/>
</dbReference>
<keyword evidence="2" id="KW-1185">Reference proteome</keyword>
<name>Q5ULJ5_9CAUD</name>